<dbReference type="GO" id="GO:0003700">
    <property type="term" value="F:DNA-binding transcription factor activity"/>
    <property type="evidence" value="ECO:0007669"/>
    <property type="project" value="InterPro"/>
</dbReference>
<dbReference type="SMART" id="SM00347">
    <property type="entry name" value="HTH_MARR"/>
    <property type="match status" value="1"/>
</dbReference>
<sequence>MDASKSDAAQTDDQELPLGVLLFIPSRAMEAATMEGLARAGYTDMTVAQARIAARVAPGGSRVTELAEAAHVTRQNAGFLVEQLERAGYVERVPDPADGRARLVRIAARGHAARAAVLPVLAEVEAQWLAHLGPQRMTQLRETLNLLREITDPFLND</sequence>
<dbReference type="Gene3D" id="1.10.10.10">
    <property type="entry name" value="Winged helix-like DNA-binding domain superfamily/Winged helix DNA-binding domain"/>
    <property type="match status" value="1"/>
</dbReference>
<dbReference type="SUPFAM" id="SSF46785">
    <property type="entry name" value="Winged helix' DNA-binding domain"/>
    <property type="match status" value="1"/>
</dbReference>
<dbReference type="InterPro" id="IPR036388">
    <property type="entry name" value="WH-like_DNA-bd_sf"/>
</dbReference>
<dbReference type="InterPro" id="IPR039422">
    <property type="entry name" value="MarR/SlyA-like"/>
</dbReference>
<feature type="domain" description="HTH marR-type" evidence="1">
    <location>
        <begin position="15"/>
        <end position="152"/>
    </location>
</feature>
<dbReference type="InterPro" id="IPR036390">
    <property type="entry name" value="WH_DNA-bd_sf"/>
</dbReference>
<dbReference type="EMBL" id="CP038267">
    <property type="protein sequence ID" value="QBR93215.1"/>
    <property type="molecule type" value="Genomic_DNA"/>
</dbReference>
<keyword evidence="3" id="KW-1185">Reference proteome</keyword>
<dbReference type="PANTHER" id="PTHR33164:SF99">
    <property type="entry name" value="MARR FAMILY REGULATORY PROTEIN"/>
    <property type="match status" value="1"/>
</dbReference>
<organism evidence="2 3">
    <name type="scientific">Nocardioides euryhalodurans</name>
    <dbReference type="NCBI Taxonomy" id="2518370"/>
    <lineage>
        <taxon>Bacteria</taxon>
        <taxon>Bacillati</taxon>
        <taxon>Actinomycetota</taxon>
        <taxon>Actinomycetes</taxon>
        <taxon>Propionibacteriales</taxon>
        <taxon>Nocardioidaceae</taxon>
        <taxon>Nocardioides</taxon>
    </lineage>
</organism>
<dbReference type="InterPro" id="IPR000835">
    <property type="entry name" value="HTH_MarR-typ"/>
</dbReference>
<evidence type="ECO:0000313" key="3">
    <source>
        <dbReference type="Proteomes" id="UP000294894"/>
    </source>
</evidence>
<name>A0A4P7GM40_9ACTN</name>
<gene>
    <name evidence="2" type="ORF">EXE57_13780</name>
</gene>
<dbReference type="Pfam" id="PF12802">
    <property type="entry name" value="MarR_2"/>
    <property type="match status" value="1"/>
</dbReference>
<dbReference type="Proteomes" id="UP000294894">
    <property type="component" value="Chromosome"/>
</dbReference>
<dbReference type="GO" id="GO:0006950">
    <property type="term" value="P:response to stress"/>
    <property type="evidence" value="ECO:0007669"/>
    <property type="project" value="TreeGrafter"/>
</dbReference>
<evidence type="ECO:0000259" key="1">
    <source>
        <dbReference type="PROSITE" id="PS50995"/>
    </source>
</evidence>
<dbReference type="KEGG" id="noy:EXE57_13780"/>
<accession>A0A4P7GM40</accession>
<dbReference type="AlphaFoldDB" id="A0A4P7GM40"/>
<dbReference type="RefSeq" id="WP_135078416.1">
    <property type="nucleotide sequence ID" value="NZ_CP038267.1"/>
</dbReference>
<dbReference type="PROSITE" id="PS50995">
    <property type="entry name" value="HTH_MARR_2"/>
    <property type="match status" value="1"/>
</dbReference>
<dbReference type="OrthoDB" id="122135at2"/>
<proteinExistence type="predicted"/>
<reference evidence="2 3" key="1">
    <citation type="submission" date="2019-03" db="EMBL/GenBank/DDBJ databases">
        <title>Three New Species of Nocardioides, Nocardioides euryhalodurans sp. nov., Nocardioides seonyuensis sp. nov. and Nocardioides eburneoflavus sp. nov., Iolated from Soil.</title>
        <authorList>
            <person name="Roh S.G."/>
            <person name="Lee C."/>
            <person name="Kim M.-K."/>
            <person name="Kim S.B."/>
        </authorList>
    </citation>
    <scope>NUCLEOTIDE SEQUENCE [LARGE SCALE GENOMIC DNA]</scope>
    <source>
        <strain evidence="2 3">MMS17-SY117</strain>
    </source>
</reference>
<dbReference type="PANTHER" id="PTHR33164">
    <property type="entry name" value="TRANSCRIPTIONAL REGULATOR, MARR FAMILY"/>
    <property type="match status" value="1"/>
</dbReference>
<evidence type="ECO:0000313" key="2">
    <source>
        <dbReference type="EMBL" id="QBR93215.1"/>
    </source>
</evidence>
<protein>
    <submittedName>
        <fullName evidence="2">MarR family transcriptional regulator</fullName>
    </submittedName>
</protein>